<dbReference type="Proteomes" id="UP000292003">
    <property type="component" value="Unassembled WGS sequence"/>
</dbReference>
<dbReference type="CDD" id="cd17321">
    <property type="entry name" value="MFS_MMR_MDR_like"/>
    <property type="match status" value="1"/>
</dbReference>
<dbReference type="GO" id="GO:0022857">
    <property type="term" value="F:transmembrane transporter activity"/>
    <property type="evidence" value="ECO:0007669"/>
    <property type="project" value="InterPro"/>
</dbReference>
<keyword evidence="6 7" id="KW-0472">Membrane</keyword>
<protein>
    <submittedName>
        <fullName evidence="9">DHA2 family efflux MFS transporter permease subunit</fullName>
    </submittedName>
</protein>
<reference evidence="9 10" key="1">
    <citation type="submission" date="2019-02" db="EMBL/GenBank/DDBJ databases">
        <title>Draft genome sequence of Amycolatopsis sp. 8-3EHSu isolated from roots of Suaeda maritima.</title>
        <authorList>
            <person name="Duangmal K."/>
            <person name="Chantavorakit T."/>
        </authorList>
    </citation>
    <scope>NUCLEOTIDE SEQUENCE [LARGE SCALE GENOMIC DNA]</scope>
    <source>
        <strain evidence="9 10">8-3EHSu</strain>
    </source>
</reference>
<sequence>MTGPFALRALALTSLGVFVVFLDTTIVNVAFDTIGRDLDAGITALVWVLTAYSLVFAAVLLPAGRLADVFDGTRLFRVGLAGFAVSSALCGLAPNLAVLIAARAAQAVFGAVIVPSSLALLLRSTPPNRRTRAISIWGGMGAVATAIGPTAGALLIEYSTWRWVFLVNVPVCLAAAWWTTRLPAGPPRHRTGGLPDPAGVALSAAAPALLSFGVIHGPRLGWLDPLVLATLGAGAALVPLFVWRARRAAHPAVDLTLFRVRNFQASNVVTLVFSVSFFAVLLSSLLYLQGVWQYSVLRSALAVSPAALVTAVVAPLAGRLTDRYGPRAVFTAGALCYALGVLLLAVRTDATPDWVAHWLPSLVINGVGIGLALSALNSAAAEALPAERFGVGVAVNNCFRQLGALAGVSLFVAVLGTPDAAGMVAAYHRVWLVLASIAVVSAGLFWFAHSGRPRTDMERERGTVAQFDDLGQVYERSAVDLPFREHLEHYSLRRAAGDVTGLRVLDLGCGTGLYTRRFAKWGAAEVVGMDTSEGMLATARDRPGTPENARYLHRDAMRPAPGGDPGTDGRFDLVSSVYVFCYAATTEELAGFFVTARRALTPETGRLVAITLNPGYRRDRDYYAGYGFTLTQDGEGEGAPVTLHSEQLGRKFSVTAHWWSRDAYEHAAKSAGFTDVSWSALEVSDEGVAHYGKEYWTNYLAAPQAVLLRATV</sequence>
<evidence type="ECO:0000256" key="4">
    <source>
        <dbReference type="ARBA" id="ARBA00022692"/>
    </source>
</evidence>
<dbReference type="InterPro" id="IPR041698">
    <property type="entry name" value="Methyltransf_25"/>
</dbReference>
<feature type="transmembrane region" description="Helical" evidence="7">
    <location>
        <begin position="328"/>
        <end position="346"/>
    </location>
</feature>
<evidence type="ECO:0000313" key="9">
    <source>
        <dbReference type="EMBL" id="RZQ64602.1"/>
    </source>
</evidence>
<dbReference type="RefSeq" id="WP_130474400.1">
    <property type="nucleotide sequence ID" value="NZ_SFCC01000003.1"/>
</dbReference>
<feature type="transmembrane region" description="Helical" evidence="7">
    <location>
        <begin position="402"/>
        <end position="424"/>
    </location>
</feature>
<keyword evidence="5 7" id="KW-1133">Transmembrane helix</keyword>
<feature type="transmembrane region" description="Helical" evidence="7">
    <location>
        <begin position="75"/>
        <end position="94"/>
    </location>
</feature>
<keyword evidence="4 7" id="KW-0812">Transmembrane</keyword>
<comment type="subcellular location">
    <subcellularLocation>
        <location evidence="1">Cell membrane</location>
        <topology evidence="1">Multi-pass membrane protein</topology>
    </subcellularLocation>
</comment>
<dbReference type="InterPro" id="IPR036259">
    <property type="entry name" value="MFS_trans_sf"/>
</dbReference>
<organism evidence="9 10">
    <name type="scientific">Amycolatopsis suaedae</name>
    <dbReference type="NCBI Taxonomy" id="2510978"/>
    <lineage>
        <taxon>Bacteria</taxon>
        <taxon>Bacillati</taxon>
        <taxon>Actinomycetota</taxon>
        <taxon>Actinomycetes</taxon>
        <taxon>Pseudonocardiales</taxon>
        <taxon>Pseudonocardiaceae</taxon>
        <taxon>Amycolatopsis</taxon>
    </lineage>
</organism>
<dbReference type="PANTHER" id="PTHR42718">
    <property type="entry name" value="MAJOR FACILITATOR SUPERFAMILY MULTIDRUG TRANSPORTER MFSC"/>
    <property type="match status" value="1"/>
</dbReference>
<keyword evidence="10" id="KW-1185">Reference proteome</keyword>
<dbReference type="EMBL" id="SFCC01000003">
    <property type="protein sequence ID" value="RZQ64602.1"/>
    <property type="molecule type" value="Genomic_DNA"/>
</dbReference>
<dbReference type="SUPFAM" id="SSF53335">
    <property type="entry name" value="S-adenosyl-L-methionine-dependent methyltransferases"/>
    <property type="match status" value="1"/>
</dbReference>
<name>A0A4Q7JC53_9PSEU</name>
<feature type="transmembrane region" description="Helical" evidence="7">
    <location>
        <begin position="222"/>
        <end position="243"/>
    </location>
</feature>
<evidence type="ECO:0000256" key="5">
    <source>
        <dbReference type="ARBA" id="ARBA00022989"/>
    </source>
</evidence>
<dbReference type="Pfam" id="PF07690">
    <property type="entry name" value="MFS_1"/>
    <property type="match status" value="1"/>
</dbReference>
<dbReference type="GO" id="GO:0005886">
    <property type="term" value="C:plasma membrane"/>
    <property type="evidence" value="ECO:0007669"/>
    <property type="project" value="UniProtKB-SubCell"/>
</dbReference>
<dbReference type="AlphaFoldDB" id="A0A4Q7JC53"/>
<feature type="transmembrane region" description="Helical" evidence="7">
    <location>
        <begin position="430"/>
        <end position="449"/>
    </location>
</feature>
<evidence type="ECO:0000256" key="2">
    <source>
        <dbReference type="ARBA" id="ARBA00022448"/>
    </source>
</evidence>
<proteinExistence type="predicted"/>
<dbReference type="InterPro" id="IPR020846">
    <property type="entry name" value="MFS_dom"/>
</dbReference>
<dbReference type="Pfam" id="PF13649">
    <property type="entry name" value="Methyltransf_25"/>
    <property type="match status" value="1"/>
</dbReference>
<dbReference type="OrthoDB" id="7375466at2"/>
<evidence type="ECO:0000256" key="3">
    <source>
        <dbReference type="ARBA" id="ARBA00022475"/>
    </source>
</evidence>
<feature type="transmembrane region" description="Helical" evidence="7">
    <location>
        <begin position="42"/>
        <end position="63"/>
    </location>
</feature>
<feature type="transmembrane region" description="Helical" evidence="7">
    <location>
        <begin position="100"/>
        <end position="122"/>
    </location>
</feature>
<keyword evidence="3" id="KW-1003">Cell membrane</keyword>
<evidence type="ECO:0000256" key="6">
    <source>
        <dbReference type="ARBA" id="ARBA00023136"/>
    </source>
</evidence>
<dbReference type="Gene3D" id="1.20.1720.10">
    <property type="entry name" value="Multidrug resistance protein D"/>
    <property type="match status" value="1"/>
</dbReference>
<feature type="transmembrane region" description="Helical" evidence="7">
    <location>
        <begin position="358"/>
        <end position="381"/>
    </location>
</feature>
<feature type="transmembrane region" description="Helical" evidence="7">
    <location>
        <begin position="7"/>
        <end position="30"/>
    </location>
</feature>
<comment type="caution">
    <text evidence="9">The sequence shown here is derived from an EMBL/GenBank/DDBJ whole genome shotgun (WGS) entry which is preliminary data.</text>
</comment>
<dbReference type="NCBIfam" id="TIGR00711">
    <property type="entry name" value="efflux_EmrB"/>
    <property type="match status" value="1"/>
</dbReference>
<feature type="transmembrane region" description="Helical" evidence="7">
    <location>
        <begin position="294"/>
        <end position="316"/>
    </location>
</feature>
<feature type="transmembrane region" description="Helical" evidence="7">
    <location>
        <begin position="198"/>
        <end position="216"/>
    </location>
</feature>
<keyword evidence="2" id="KW-0813">Transport</keyword>
<dbReference type="Gene3D" id="3.40.50.150">
    <property type="entry name" value="Vaccinia Virus protein VP39"/>
    <property type="match status" value="1"/>
</dbReference>
<dbReference type="InterPro" id="IPR029063">
    <property type="entry name" value="SAM-dependent_MTases_sf"/>
</dbReference>
<evidence type="ECO:0000313" key="10">
    <source>
        <dbReference type="Proteomes" id="UP000292003"/>
    </source>
</evidence>
<dbReference type="PANTHER" id="PTHR42718:SF48">
    <property type="entry name" value="CONSERVED TWO-DOMAIN MEMBRANE PROTEIN-RELATED"/>
    <property type="match status" value="1"/>
</dbReference>
<gene>
    <name evidence="9" type="ORF">EWH70_06765</name>
</gene>
<feature type="transmembrane region" description="Helical" evidence="7">
    <location>
        <begin position="134"/>
        <end position="155"/>
    </location>
</feature>
<feature type="transmembrane region" description="Helical" evidence="7">
    <location>
        <begin position="264"/>
        <end position="288"/>
    </location>
</feature>
<accession>A0A4Q7JC53</accession>
<dbReference type="SUPFAM" id="SSF103473">
    <property type="entry name" value="MFS general substrate transporter"/>
    <property type="match status" value="1"/>
</dbReference>
<dbReference type="Gene3D" id="1.20.1250.20">
    <property type="entry name" value="MFS general substrate transporter like domains"/>
    <property type="match status" value="1"/>
</dbReference>
<evidence type="ECO:0000259" key="8">
    <source>
        <dbReference type="PROSITE" id="PS50850"/>
    </source>
</evidence>
<evidence type="ECO:0000256" key="7">
    <source>
        <dbReference type="SAM" id="Phobius"/>
    </source>
</evidence>
<evidence type="ECO:0000256" key="1">
    <source>
        <dbReference type="ARBA" id="ARBA00004651"/>
    </source>
</evidence>
<dbReference type="PROSITE" id="PS50850">
    <property type="entry name" value="MFS"/>
    <property type="match status" value="1"/>
</dbReference>
<dbReference type="CDD" id="cd02440">
    <property type="entry name" value="AdoMet_MTases"/>
    <property type="match status" value="1"/>
</dbReference>
<feature type="transmembrane region" description="Helical" evidence="7">
    <location>
        <begin position="161"/>
        <end position="178"/>
    </location>
</feature>
<feature type="domain" description="Major facilitator superfamily (MFS) profile" evidence="8">
    <location>
        <begin position="9"/>
        <end position="453"/>
    </location>
</feature>
<dbReference type="InterPro" id="IPR011701">
    <property type="entry name" value="MFS"/>
</dbReference>
<dbReference type="InterPro" id="IPR004638">
    <property type="entry name" value="EmrB-like"/>
</dbReference>